<evidence type="ECO:0000256" key="1">
    <source>
        <dbReference type="PIRSR" id="PIRSR605019-1"/>
    </source>
</evidence>
<feature type="binding site" evidence="1">
    <location>
        <position position="182"/>
    </location>
    <ligand>
        <name>Zn(2+)</name>
        <dbReference type="ChEBI" id="CHEBI:29105"/>
    </ligand>
</feature>
<dbReference type="InterPro" id="IPR052891">
    <property type="entry name" value="DNA-3mA_glycosylase"/>
</dbReference>
<keyword evidence="1" id="KW-0479">Metal-binding</keyword>
<dbReference type="Pfam" id="PF03352">
    <property type="entry name" value="Adenine_glyco"/>
    <property type="match status" value="1"/>
</dbReference>
<sequence>MQTHNKRIQRCSWVQLDDPLMVAYHDTEWCKPHHDAHYEFEMLILEMFQAGLSWQTILRKREAFQDAFADFDVNEVVQFTDAEIDRLMQNTAIIRNRRKITAGIINAHVVQQIESEPGGFDHYLWSFTNDKVVHQPWQLAQSALSERVSKDMRKRGMKFVGPVIVQSFLQAVGIINAHEKGCIFSFDMP</sequence>
<dbReference type="InterPro" id="IPR005019">
    <property type="entry name" value="Adenine_glyco"/>
</dbReference>
<dbReference type="InterPro" id="IPR011257">
    <property type="entry name" value="DNA_glycosylase"/>
</dbReference>
<comment type="caution">
    <text evidence="2">The sequence shown here is derived from an EMBL/GenBank/DDBJ whole genome shotgun (WGS) entry which is preliminary data.</text>
</comment>
<protein>
    <submittedName>
        <fullName evidence="2">DNA-3-methyladenine glycosylase</fullName>
    </submittedName>
</protein>
<dbReference type="EMBL" id="QXGM01000001">
    <property type="protein sequence ID" value="RSX55889.1"/>
    <property type="molecule type" value="Genomic_DNA"/>
</dbReference>
<dbReference type="GO" id="GO:0008725">
    <property type="term" value="F:DNA-3-methyladenine glycosylase activity"/>
    <property type="evidence" value="ECO:0007669"/>
    <property type="project" value="InterPro"/>
</dbReference>
<dbReference type="GO" id="GO:0046872">
    <property type="term" value="F:metal ion binding"/>
    <property type="evidence" value="ECO:0007669"/>
    <property type="project" value="UniProtKB-KW"/>
</dbReference>
<dbReference type="OrthoDB" id="9807664at2"/>
<dbReference type="Gene3D" id="1.10.340.30">
    <property type="entry name" value="Hypothetical protein, domain 2"/>
    <property type="match status" value="1"/>
</dbReference>
<keyword evidence="3" id="KW-1185">Reference proteome</keyword>
<dbReference type="AlphaFoldDB" id="A0A430FSQ0"/>
<dbReference type="GO" id="GO:0006284">
    <property type="term" value="P:base-excision repair"/>
    <property type="evidence" value="ECO:0007669"/>
    <property type="project" value="InterPro"/>
</dbReference>
<dbReference type="PANTHER" id="PTHR30037">
    <property type="entry name" value="DNA-3-METHYLADENINE GLYCOSYLASE 1"/>
    <property type="match status" value="1"/>
</dbReference>
<dbReference type="Proteomes" id="UP000287609">
    <property type="component" value="Unassembled WGS sequence"/>
</dbReference>
<dbReference type="SUPFAM" id="SSF48150">
    <property type="entry name" value="DNA-glycosylase"/>
    <property type="match status" value="1"/>
</dbReference>
<organism evidence="2 3">
    <name type="scientific">Bifidobacterium dolichotidis</name>
    <dbReference type="NCBI Taxonomy" id="2306976"/>
    <lineage>
        <taxon>Bacteria</taxon>
        <taxon>Bacillati</taxon>
        <taxon>Actinomycetota</taxon>
        <taxon>Actinomycetes</taxon>
        <taxon>Bifidobacteriales</taxon>
        <taxon>Bifidobacteriaceae</taxon>
        <taxon>Bifidobacterium</taxon>
    </lineage>
</organism>
<keyword evidence="1" id="KW-0862">Zinc</keyword>
<feature type="binding site" evidence="1">
    <location>
        <position position="25"/>
    </location>
    <ligand>
        <name>Zn(2+)</name>
        <dbReference type="ChEBI" id="CHEBI:29105"/>
    </ligand>
</feature>
<dbReference type="PANTHER" id="PTHR30037:SF4">
    <property type="entry name" value="DNA-3-METHYLADENINE GLYCOSYLASE I"/>
    <property type="match status" value="1"/>
</dbReference>
<proteinExistence type="predicted"/>
<evidence type="ECO:0000313" key="2">
    <source>
        <dbReference type="EMBL" id="RSX55889.1"/>
    </source>
</evidence>
<accession>A0A430FSQ0</accession>
<reference evidence="2 3" key="1">
    <citation type="submission" date="2018-09" db="EMBL/GenBank/DDBJ databases">
        <title>Characterization of the phylogenetic diversity of five novel species belonging to the genus Bifidobacterium.</title>
        <authorList>
            <person name="Lugli G.A."/>
            <person name="Duranti S."/>
            <person name="Milani C."/>
        </authorList>
    </citation>
    <scope>NUCLEOTIDE SEQUENCE [LARGE SCALE GENOMIC DNA]</scope>
    <source>
        <strain evidence="2 3">2036B</strain>
    </source>
</reference>
<feature type="binding site" evidence="1">
    <location>
        <position position="11"/>
    </location>
    <ligand>
        <name>Zn(2+)</name>
        <dbReference type="ChEBI" id="CHEBI:29105"/>
    </ligand>
</feature>
<dbReference type="RefSeq" id="WP_125963063.1">
    <property type="nucleotide sequence ID" value="NZ_QXGM01000001.1"/>
</dbReference>
<evidence type="ECO:0000313" key="3">
    <source>
        <dbReference type="Proteomes" id="UP000287609"/>
    </source>
</evidence>
<name>A0A430FSQ0_9BIFI</name>
<feature type="binding site" evidence="1">
    <location>
        <position position="178"/>
    </location>
    <ligand>
        <name>Zn(2+)</name>
        <dbReference type="ChEBI" id="CHEBI:29105"/>
    </ligand>
</feature>
<gene>
    <name evidence="2" type="ORF">D2E26_0452</name>
</gene>